<reference evidence="2" key="1">
    <citation type="submission" date="2020-11" db="EMBL/GenBank/DDBJ databases">
        <authorList>
            <person name="Tran Van P."/>
        </authorList>
    </citation>
    <scope>NUCLEOTIDE SEQUENCE</scope>
</reference>
<dbReference type="AlphaFoldDB" id="A0A7R8XCI4"/>
<keyword evidence="1" id="KW-0812">Transmembrane</keyword>
<feature type="transmembrane region" description="Helical" evidence="1">
    <location>
        <begin position="12"/>
        <end position="29"/>
    </location>
</feature>
<dbReference type="PANTHER" id="PTHR16007">
    <property type="entry name" value="EPIDIDYMAL MEMBRANE PROTEIN E9-RELATED"/>
    <property type="match status" value="1"/>
</dbReference>
<proteinExistence type="predicted"/>
<dbReference type="Proteomes" id="UP000677054">
    <property type="component" value="Unassembled WGS sequence"/>
</dbReference>
<evidence type="ECO:0000256" key="1">
    <source>
        <dbReference type="SAM" id="Phobius"/>
    </source>
</evidence>
<evidence type="ECO:0008006" key="4">
    <source>
        <dbReference type="Google" id="ProtNLM"/>
    </source>
</evidence>
<keyword evidence="1" id="KW-0472">Membrane</keyword>
<protein>
    <recommendedName>
        <fullName evidence="4">Transmembrane protein 45B</fullName>
    </recommendedName>
</protein>
<dbReference type="EMBL" id="CAJPEV010001428">
    <property type="protein sequence ID" value="CAG0892587.1"/>
    <property type="molecule type" value="Genomic_DNA"/>
</dbReference>
<dbReference type="PANTHER" id="PTHR16007:SF15">
    <property type="entry name" value="TRANSMEMBRANE PROTEIN 45B"/>
    <property type="match status" value="1"/>
</dbReference>
<keyword evidence="3" id="KW-1185">Reference proteome</keyword>
<gene>
    <name evidence="2" type="ORF">DSTB1V02_LOCUS7182</name>
</gene>
<sequence>MGRTWEDKRIYGHLVVGCFWTMMSLWWLAKILQRWRKMGPEGFRISPFYCAGKSAIPVEPIFKLCIGVFYGYAEYYAGLDPSGNFSATKNAHHMAVCAVLTMSGLVDLGIRWNVVVPEQLSYIFLMAVGLTDGWLMSVHNDVSFGEGRLGTDMHQAAGMDPMIGILFLTCEMLHPRSLAIALLRPIFGLHQAAMFATMSFVLYQPCCPWDDRHVPIFHALNLVCYMLTATLSLTAAVLVHRGSRKLAYKNWKLPSPY</sequence>
<keyword evidence="1" id="KW-1133">Transmembrane helix</keyword>
<accession>A0A7R8XCI4</accession>
<feature type="transmembrane region" description="Helical" evidence="1">
    <location>
        <begin position="182"/>
        <end position="203"/>
    </location>
</feature>
<name>A0A7R8XCI4_9CRUS</name>
<evidence type="ECO:0000313" key="2">
    <source>
        <dbReference type="EMBL" id="CAD7247349.1"/>
    </source>
</evidence>
<feature type="transmembrane region" description="Helical" evidence="1">
    <location>
        <begin position="215"/>
        <end position="239"/>
    </location>
</feature>
<dbReference type="EMBL" id="LR900945">
    <property type="protein sequence ID" value="CAD7247349.1"/>
    <property type="molecule type" value="Genomic_DNA"/>
</dbReference>
<dbReference type="InterPro" id="IPR042127">
    <property type="entry name" value="TMEM45"/>
</dbReference>
<evidence type="ECO:0000313" key="3">
    <source>
        <dbReference type="Proteomes" id="UP000677054"/>
    </source>
</evidence>
<organism evidence="2">
    <name type="scientific">Darwinula stevensoni</name>
    <dbReference type="NCBI Taxonomy" id="69355"/>
    <lineage>
        <taxon>Eukaryota</taxon>
        <taxon>Metazoa</taxon>
        <taxon>Ecdysozoa</taxon>
        <taxon>Arthropoda</taxon>
        <taxon>Crustacea</taxon>
        <taxon>Oligostraca</taxon>
        <taxon>Ostracoda</taxon>
        <taxon>Podocopa</taxon>
        <taxon>Podocopida</taxon>
        <taxon>Darwinulocopina</taxon>
        <taxon>Darwinuloidea</taxon>
        <taxon>Darwinulidae</taxon>
        <taxon>Darwinula</taxon>
    </lineage>
</organism>